<dbReference type="PANTHER" id="PTHR35908">
    <property type="entry name" value="HYPOTHETICAL FUSION PROTEIN"/>
    <property type="match status" value="1"/>
</dbReference>
<name>A0A4R2IP54_9PSEU</name>
<gene>
    <name evidence="2" type="ORF">EV192_11852</name>
</gene>
<dbReference type="PANTHER" id="PTHR35908:SF1">
    <property type="entry name" value="CONSERVED PROTEIN"/>
    <property type="match status" value="1"/>
</dbReference>
<accession>A0A4R2IP54</accession>
<sequence>MLVVEKRERGMVDFGHNGAVATLRDIIIDSRHPASLARFWAAILDDYEIAPYDEAELERLRGEGIDSPEDDPTVALVPGSGGPRIWFQLVPESKVVKNRVHLDIDGDHEPILALGATVSAEHDHWLTLLDPEGNEFCVFPLNTD</sequence>
<dbReference type="Gene3D" id="3.10.180.10">
    <property type="entry name" value="2,3-Dihydroxybiphenyl 1,2-Dioxygenase, domain 1"/>
    <property type="match status" value="1"/>
</dbReference>
<dbReference type="Pfam" id="PF18029">
    <property type="entry name" value="Glyoxalase_6"/>
    <property type="match status" value="1"/>
</dbReference>
<dbReference type="SUPFAM" id="SSF54593">
    <property type="entry name" value="Glyoxalase/Bleomycin resistance protein/Dihydroxybiphenyl dioxygenase"/>
    <property type="match status" value="1"/>
</dbReference>
<keyword evidence="3" id="KW-1185">Reference proteome</keyword>
<dbReference type="AlphaFoldDB" id="A0A4R2IP54"/>
<evidence type="ECO:0000313" key="2">
    <source>
        <dbReference type="EMBL" id="TCO46657.1"/>
    </source>
</evidence>
<proteinExistence type="predicted"/>
<reference evidence="2 3" key="1">
    <citation type="submission" date="2019-03" db="EMBL/GenBank/DDBJ databases">
        <title>Genomic Encyclopedia of Type Strains, Phase IV (KMG-IV): sequencing the most valuable type-strain genomes for metagenomic binning, comparative biology and taxonomic classification.</title>
        <authorList>
            <person name="Goeker M."/>
        </authorList>
    </citation>
    <scope>NUCLEOTIDE SEQUENCE [LARGE SCALE GENOMIC DNA]</scope>
    <source>
        <strain evidence="2 3">DSM 45934</strain>
    </source>
</reference>
<dbReference type="InterPro" id="IPR041581">
    <property type="entry name" value="Glyoxalase_6"/>
</dbReference>
<comment type="caution">
    <text evidence="2">The sequence shown here is derived from an EMBL/GenBank/DDBJ whole genome shotgun (WGS) entry which is preliminary data.</text>
</comment>
<feature type="domain" description="Glyoxalase-like" evidence="1">
    <location>
        <begin position="26"/>
        <end position="139"/>
    </location>
</feature>
<organism evidence="2 3">
    <name type="scientific">Actinocrispum wychmicini</name>
    <dbReference type="NCBI Taxonomy" id="1213861"/>
    <lineage>
        <taxon>Bacteria</taxon>
        <taxon>Bacillati</taxon>
        <taxon>Actinomycetota</taxon>
        <taxon>Actinomycetes</taxon>
        <taxon>Pseudonocardiales</taxon>
        <taxon>Pseudonocardiaceae</taxon>
        <taxon>Actinocrispum</taxon>
    </lineage>
</organism>
<evidence type="ECO:0000259" key="1">
    <source>
        <dbReference type="Pfam" id="PF18029"/>
    </source>
</evidence>
<dbReference type="EMBL" id="SLWS01000018">
    <property type="protein sequence ID" value="TCO46657.1"/>
    <property type="molecule type" value="Genomic_DNA"/>
</dbReference>
<dbReference type="Proteomes" id="UP000295680">
    <property type="component" value="Unassembled WGS sequence"/>
</dbReference>
<dbReference type="RefSeq" id="WP_243727572.1">
    <property type="nucleotide sequence ID" value="NZ_SLWS01000018.1"/>
</dbReference>
<dbReference type="InterPro" id="IPR029068">
    <property type="entry name" value="Glyas_Bleomycin-R_OHBP_Dase"/>
</dbReference>
<evidence type="ECO:0000313" key="3">
    <source>
        <dbReference type="Proteomes" id="UP000295680"/>
    </source>
</evidence>
<protein>
    <recommendedName>
        <fullName evidence="1">Glyoxalase-like domain-containing protein</fullName>
    </recommendedName>
</protein>